<name>W7WZC6_TETTS</name>
<accession>W7WZC6</accession>
<feature type="transmembrane region" description="Helical" evidence="1">
    <location>
        <begin position="3183"/>
        <end position="3202"/>
    </location>
</feature>
<evidence type="ECO:0000256" key="1">
    <source>
        <dbReference type="SAM" id="Phobius"/>
    </source>
</evidence>
<evidence type="ECO:0000313" key="3">
    <source>
        <dbReference type="Proteomes" id="UP000009168"/>
    </source>
</evidence>
<feature type="transmembrane region" description="Helical" evidence="1">
    <location>
        <begin position="3316"/>
        <end position="3337"/>
    </location>
</feature>
<feature type="transmembrane region" description="Helical" evidence="1">
    <location>
        <begin position="3058"/>
        <end position="3077"/>
    </location>
</feature>
<dbReference type="SMART" id="SM00710">
    <property type="entry name" value="PbH1"/>
    <property type="match status" value="4"/>
</dbReference>
<dbReference type="PANTHER" id="PTHR11319:SF35">
    <property type="entry name" value="OUTER MEMBRANE PROTEIN PMPC-RELATED"/>
    <property type="match status" value="1"/>
</dbReference>
<sequence>MGTYPSAVDFVQLKRVVNHLGQNIIKVIPMLPTSYTSLSYEVYIDINKDTINASFGFFSFIPIEIITQSISNQEQSLIFAGSQSGQLRVLPTNNISAFQIVFNSTSNNSLDQVVKVYQSFQLDENTSELFLYGDGLIKISLDFSQQTLISPAKTLNLDNYKKCLFPTEIIVCIINNQNMVFFDRSENFLLFQTFVLQDQLSGASIVADTINKQVFVYKTYFEVYSFTGSYLKGISDVQYPIISFSIYDQHIIVYSSAQIYIYLRGTLTYMTFISPSGGNFIGYLYIKSQQLIAYYLSLNQYGQVLLYSLAIYQQAGFLTNTYFQNKIGKVVKIMYDDDSQMFNYIDQYGNYQNVLNNAQKTTDQTFVIEEIQQGILDSPIDYQLDFKSNVAFVYNGQRVWRHNYNLFTRPYQRIISIPANHYFQIKNQEFQQFVISDYYNNIYMYQNYLLTFLNQFTDNILDMRIVQREAQIRFIFFFNQQILLYNNQNSNFTQQTPDFVLSDYKFKRVILQSTSRIIINTADNFIIDYDFFSYQLNNKFQLNTFEDIITFLEIGSSLSNQWLFVYGTDQGRVGVYDLIAFTQTFVNFQQPINQAIQSIQIYSQNDFICLDNFGNIYMINSQTLTEYSNQPIQQSINQNIQQIFGSKMSKPIQIIQFDMKFQRYFVNFKRQSFVSIFSLVDYSLINYISFPDNEWKTMVFNDQYLILSSTYQLNIHQFSNLSFIGNIRRYNRKDRITDIKLIENNKIIVVFVNRIESLLISFNSVTLVDSLPMIDPQLIYISFNSAQMVLNYIGVAKNAVYEKRIDYGLYENQYPIAQTQQTKSCYFQLQYQNYIKASTRFQQVYSSSSLSLMYLLSVYINNSIDNMDFLNQSSVSVVFRPQSKTQNNIQIQKSSFDSLNFDIQMDSFNLIFEYQNIQLLLTNKQYLQQDNTTIVYSKDTLVFDGAYAVNNTFPSNSDQFNIQNILLLIQSSTVNFTNIQFKNNTGNIQFISSQIVLINKSVFQNNIGVLGGCLSILQVNQSIIIKDTNFQRNQVSGSGGSIYLNNVNYFSIDSNSLIKYSSASIGGAIRIINKDVNLWKQYDINCLMLYNSGEIYGDNIGTFPMMFLVQVSNLKQNKYEQIFEGQLDDNISQGTIIHFQNIQSGGLFPFRVQLQDQNKRPFSVNQTKFKNNIYEQSILQELNSYFIQVAINQNAVSQNKQNSFIELKGEALIGIKQYDEDSKMFNFESLTLTSLPHVNISSVVIQFSFDSIGYSKQIQTNISFRSCQVGEILVQSFIQTSTQENNQNQLSLISCTECTSGTYSLTNSDKDYKQYQIQNNFEELSTEVCKQCPPEVTFCQGNTLILQDGYWRFNNQTDEILKCNYVNPNICSVQNTTINGCIKGYIGPLCEKCDTTGAVWKQRYAQPFQQYECDQCSDYIVYIFFFMERYIYESRCNYLRIMKFLPFSRSCVQDESSYYIKLLINYLIDHINDNFNKLKTNLCKSFSPQSRNLKIENMTKINDQIQDITQYSRNSPQHNRKRNESMKEYRLNFTSQYSKMPIRQKSLSQFDIQMEFIRFMSQKDKDQNESQMQASEYSLKNKDLIKECADHSEISDSTSKCFVVLNSNKEINQINSTKEIKVCQFKDINCQIYSCQQNGCLECTKNIRSNTEICTVCDKGFILNSQNICVYSQCQPWEYLQNNMNSPNKDQNTCVSICGETEAPNLSNMVCQNIYQCTSYYSYPQNTNKGYQYIADISNNAINFIPKNTFQSAYQITCHQFFNLQNGGTHLVFYDSNSSVTVLDQNLKIIATFSVSLGKIIYIKSFQEGVYLFIIQLNQMLNFYYYSILQFDLNAQSQNLIGSYFTILDIVQFKKSTNNLGQNIFKLFALESLSYTSLTIEVYYNPTQDSINIPFGAFIYAPTQYVVTATSNIAQNLIFTGSLIGQLRVAPAYNDRAHFQIIFNSISSNSKDQIKKVQQSFRIGQYFVLTSVINCFSLHTDNLIETINFSTNVESINSFYVSEKLKIMIAYISTELIVRDFTKANLKYSLKLSQANSLLKKVNGLFLDEVTSELFLFGDGLIKISTNLDQQILLSSKGTLNSDNYIQCIFPSQIIVCLINKQNLIFFDRLRNYVQFQSLMLQDLLSYGLLNFDLQNQQIFVYKTYIEVYSFSGSYLNALSDVQYPIITFSVYDNHIVIMSSAAIYIYQRGSLTYISLIQPSGGAFTGCLYIKSQNLIAYYTITIQYGQILLYSLTTYQQAGSMSNTYQANKIGPVVKIIYDDDSQMFNYIDTFGNFQNVLNNAQKTTDQTFSIEEIQSGILPPPIDYILDFQSNSAFIYNNNRVWRQNYNMFTRPYQRVISRPSNHYFQINTLGKLSFIIADQSNNIYMYQNNQVTFQNFFSLNILDMRYLQKGNLNRFIFFFNSQILIYNDQSSNFSQQSPDQLLSDYSFKRILFQKADRIIINTADNFIIDYDFFAQQLNFKFQLNPQEDIISNLEISSLQSNKWQYIYGTDQGRVLVQDMISHQLSEVQFTQTKNTNPIFRIKMYNQNDFICLDNVGNVIMINGTSLNQLNNQPIQQSIIMITQQLGRNVILSIDTLDLSQVQLQNNIFPLNLDDNNTQNILILIKNTIVKINQMTYEKNEGNVQFYTNDQIVIENSNFLNNKGVNGGCIYVESLTQIIQIQNSTFMSNYASGSGGSIYLKNVNQFYIDEKSQLKYNNASIGGAIRIINQDVNLWYTYKISCQLLYNYAELHGNNIGTLPLQFLVEVFDVKRQNYNKIYNGYLDMLYDNTSINFQNVQSAGLLRFRIQLLDHYSRPLSVNQTKYISNLYEKSTMLELNSYFIQVAVNQNLKNLNNQNMNIELKGEQLIGIQQYDANSKMFNFESLTLESLPLITISSVIIQFSFNNFGFSQQIKTNISFRSCYQGEILVSSTIQVNNNISKDSEVYLISCVECSQGKYSLSDPAKDYQTYLQDKNMQIIDQQICKQCPPFVSNCYSNILILEDGYWRSNNQTDQIVGCNFVNPDICSVQNNTINGCITGYIGPICEKCDSTGEVWGDRYVQSFKQYECDKCSNQAYQYIVMIFMIAAVYIYLYFSTFMFMGRYIYESRCTYLRFMKILPFSKSCIQDESSYYIKVLLNYLQLSSILFSFYMKFIPTFFTAAPSLAGSPSTKLIINTQCLFTPQTIQKYGEEKIMIIGQSLFPLVTIIFFYILLAIQKYFKFQNVRDHHKYTMFNVLFLFFQPDCIFFFTKALSCRQIGSQKYQVLNILLSCDDQSYRQFSFGYVIPNLAFWILIPAVQFYNLRKQKGTNNQNLDQCIMKYKYGLFYSEYKNQYYYWEIVRMYLKVVLILIANILNQYEEQVSQICIIILFWYIIAIIKIQPFKSKSLQKIEFIQYLTLIPCIFLFSLYRQHSQPIYQAVLAIIHYSYIGYMIFLIARFKLQNQNSKIIKIIKLIIFKLSFGKIQTLCFDKNKKNERVLILWRKVYSNLIKIRLESCNKNLATISTKIIKKSTPYLKNLKIEEHEKLIDQILDLKSFSNIQSNRLDSGRENPVKQYSKFKKEIQLSQDFSERNLQPHDNKESVDLVSSISQHHQNMIMFKSNLEINPLNETKLIKKPKNLTNNIIQSIIQ</sequence>
<keyword evidence="1 2" id="KW-0812">Transmembrane</keyword>
<dbReference type="GeneID" id="24439296"/>
<dbReference type="OrthoDB" id="10536518at2759"/>
<dbReference type="Proteomes" id="UP000009168">
    <property type="component" value="Unassembled WGS sequence"/>
</dbReference>
<gene>
    <name evidence="2" type="ORF">TTHERM_000497756</name>
</gene>
<evidence type="ECO:0000313" key="2">
    <source>
        <dbReference type="EMBL" id="EWS70957.1"/>
    </source>
</evidence>
<keyword evidence="1" id="KW-1133">Transmembrane helix</keyword>
<dbReference type="SUPFAM" id="SSF50978">
    <property type="entry name" value="WD40 repeat-like"/>
    <property type="match status" value="1"/>
</dbReference>
<dbReference type="InParanoid" id="W7WZC6"/>
<organism evidence="2 3">
    <name type="scientific">Tetrahymena thermophila (strain SB210)</name>
    <dbReference type="NCBI Taxonomy" id="312017"/>
    <lineage>
        <taxon>Eukaryota</taxon>
        <taxon>Sar</taxon>
        <taxon>Alveolata</taxon>
        <taxon>Ciliophora</taxon>
        <taxon>Intramacronucleata</taxon>
        <taxon>Oligohymenophorea</taxon>
        <taxon>Hymenostomatida</taxon>
        <taxon>Tetrahymenina</taxon>
        <taxon>Tetrahymenidae</taxon>
        <taxon>Tetrahymena</taxon>
    </lineage>
</organism>
<feature type="transmembrane region" description="Helical" evidence="1">
    <location>
        <begin position="3343"/>
        <end position="3363"/>
    </location>
</feature>
<dbReference type="PANTHER" id="PTHR11319">
    <property type="entry name" value="G PROTEIN-COUPLED RECEPTOR-RELATED"/>
    <property type="match status" value="1"/>
</dbReference>
<keyword evidence="1" id="KW-0472">Membrane</keyword>
<proteinExistence type="predicted"/>
<dbReference type="RefSeq" id="XP_012656513.1">
    <property type="nucleotide sequence ID" value="XM_012801059.1"/>
</dbReference>
<feature type="transmembrane region" description="Helical" evidence="1">
    <location>
        <begin position="3375"/>
        <end position="3392"/>
    </location>
</feature>
<dbReference type="KEGG" id="tet:TTHERM_000497756"/>
<protein>
    <submittedName>
        <fullName evidence="2">Transmembrane protein, putative</fullName>
    </submittedName>
</protein>
<feature type="transmembrane region" description="Helical" evidence="1">
    <location>
        <begin position="3214"/>
        <end position="3232"/>
    </location>
</feature>
<reference evidence="3" key="1">
    <citation type="journal article" date="2006" name="PLoS Biol.">
        <title>Macronuclear genome sequence of the ciliate Tetrahymena thermophila, a model eukaryote.</title>
        <authorList>
            <person name="Eisen J.A."/>
            <person name="Coyne R.S."/>
            <person name="Wu M."/>
            <person name="Wu D."/>
            <person name="Thiagarajan M."/>
            <person name="Wortman J.R."/>
            <person name="Badger J.H."/>
            <person name="Ren Q."/>
            <person name="Amedeo P."/>
            <person name="Jones K.M."/>
            <person name="Tallon L.J."/>
            <person name="Delcher A.L."/>
            <person name="Salzberg S.L."/>
            <person name="Silva J.C."/>
            <person name="Haas B.J."/>
            <person name="Majoros W.H."/>
            <person name="Farzad M."/>
            <person name="Carlton J.M."/>
            <person name="Smith R.K. Jr."/>
            <person name="Garg J."/>
            <person name="Pearlman R.E."/>
            <person name="Karrer K.M."/>
            <person name="Sun L."/>
            <person name="Manning G."/>
            <person name="Elde N.C."/>
            <person name="Turkewitz A.P."/>
            <person name="Asai D.J."/>
            <person name="Wilkes D.E."/>
            <person name="Wang Y."/>
            <person name="Cai H."/>
            <person name="Collins K."/>
            <person name="Stewart B.A."/>
            <person name="Lee S.R."/>
            <person name="Wilamowska K."/>
            <person name="Weinberg Z."/>
            <person name="Ruzzo W.L."/>
            <person name="Wloga D."/>
            <person name="Gaertig J."/>
            <person name="Frankel J."/>
            <person name="Tsao C.-C."/>
            <person name="Gorovsky M.A."/>
            <person name="Keeling P.J."/>
            <person name="Waller R.F."/>
            <person name="Patron N.J."/>
            <person name="Cherry J.M."/>
            <person name="Stover N.A."/>
            <person name="Krieger C.J."/>
            <person name="del Toro C."/>
            <person name="Ryder H.F."/>
            <person name="Williamson S.C."/>
            <person name="Barbeau R.A."/>
            <person name="Hamilton E.P."/>
            <person name="Orias E."/>
        </authorList>
    </citation>
    <scope>NUCLEOTIDE SEQUENCE [LARGE SCALE GENOMIC DNA]</scope>
    <source>
        <strain evidence="3">SB210</strain>
    </source>
</reference>
<keyword evidence="3" id="KW-1185">Reference proteome</keyword>
<dbReference type="InterPro" id="IPR006626">
    <property type="entry name" value="PbH1"/>
</dbReference>
<dbReference type="InterPro" id="IPR036322">
    <property type="entry name" value="WD40_repeat_dom_sf"/>
</dbReference>
<feature type="transmembrane region" description="Helical" evidence="1">
    <location>
        <begin position="3398"/>
        <end position="3419"/>
    </location>
</feature>
<dbReference type="EMBL" id="GG662212">
    <property type="protein sequence ID" value="EWS70957.1"/>
    <property type="molecule type" value="Genomic_DNA"/>
</dbReference>
<feature type="transmembrane region" description="Helical" evidence="1">
    <location>
        <begin position="3266"/>
        <end position="3285"/>
    </location>
</feature>